<dbReference type="InterPro" id="IPR001594">
    <property type="entry name" value="Palmitoyltrfase_DHHC"/>
</dbReference>
<comment type="similarity">
    <text evidence="7">Belongs to the DHHC palmitoyltransferase family.</text>
</comment>
<feature type="transmembrane region" description="Helical" evidence="7">
    <location>
        <begin position="183"/>
        <end position="202"/>
    </location>
</feature>
<dbReference type="EC" id="2.3.1.225" evidence="7"/>
<evidence type="ECO:0000256" key="7">
    <source>
        <dbReference type="RuleBase" id="RU079119"/>
    </source>
</evidence>
<evidence type="ECO:0000256" key="3">
    <source>
        <dbReference type="ARBA" id="ARBA00022692"/>
    </source>
</evidence>
<feature type="transmembrane region" description="Helical" evidence="7">
    <location>
        <begin position="31"/>
        <end position="49"/>
    </location>
</feature>
<keyword evidence="4 7" id="KW-1133">Transmembrane helix</keyword>
<keyword evidence="3 7" id="KW-0812">Transmembrane</keyword>
<evidence type="ECO:0000313" key="9">
    <source>
        <dbReference type="EMBL" id="CAG6735963.1"/>
    </source>
</evidence>
<comment type="subcellular location">
    <subcellularLocation>
        <location evidence="1">Membrane</location>
        <topology evidence="1">Multi-pass membrane protein</topology>
    </subcellularLocation>
</comment>
<feature type="transmembrane region" description="Helical" evidence="7">
    <location>
        <begin position="157"/>
        <end position="177"/>
    </location>
</feature>
<evidence type="ECO:0000259" key="8">
    <source>
        <dbReference type="Pfam" id="PF01529"/>
    </source>
</evidence>
<feature type="domain" description="Palmitoyltransferase DHHC" evidence="8">
    <location>
        <begin position="111"/>
        <end position="244"/>
    </location>
</feature>
<dbReference type="PANTHER" id="PTHR12246">
    <property type="entry name" value="PALMITOYLTRANSFERASE ZDHHC16"/>
    <property type="match status" value="1"/>
</dbReference>
<protein>
    <recommendedName>
        <fullName evidence="7">Palmitoyltransferase</fullName>
        <ecNumber evidence="7">2.3.1.225</ecNumber>
    </recommendedName>
</protein>
<proteinExistence type="inferred from homology"/>
<dbReference type="Pfam" id="PF01529">
    <property type="entry name" value="DHHC"/>
    <property type="match status" value="1"/>
</dbReference>
<dbReference type="InterPro" id="IPR039859">
    <property type="entry name" value="PFA4/ZDH16/20/ERF2-like"/>
</dbReference>
<comment type="domain">
    <text evidence="7">The DHHC domain is required for palmitoyltransferase activity.</text>
</comment>
<evidence type="ECO:0000256" key="5">
    <source>
        <dbReference type="ARBA" id="ARBA00023136"/>
    </source>
</evidence>
<evidence type="ECO:0000256" key="1">
    <source>
        <dbReference type="ARBA" id="ARBA00004141"/>
    </source>
</evidence>
<dbReference type="GO" id="GO:0019706">
    <property type="term" value="F:protein-cysteine S-palmitoyltransferase activity"/>
    <property type="evidence" value="ECO:0007669"/>
    <property type="project" value="UniProtKB-EC"/>
</dbReference>
<dbReference type="EMBL" id="HBUF01397544">
    <property type="protein sequence ID" value="CAG6735963.1"/>
    <property type="molecule type" value="Transcribed_RNA"/>
</dbReference>
<feature type="transmembrane region" description="Helical" evidence="7">
    <location>
        <begin position="69"/>
        <end position="91"/>
    </location>
</feature>
<keyword evidence="6 7" id="KW-0012">Acyltransferase</keyword>
<accession>A0A8D8YVU6</accession>
<feature type="transmembrane region" description="Helical" evidence="7">
    <location>
        <begin position="209"/>
        <end position="232"/>
    </location>
</feature>
<comment type="catalytic activity">
    <reaction evidence="7">
        <text>L-cysteinyl-[protein] + hexadecanoyl-CoA = S-hexadecanoyl-L-cysteinyl-[protein] + CoA</text>
        <dbReference type="Rhea" id="RHEA:36683"/>
        <dbReference type="Rhea" id="RHEA-COMP:10131"/>
        <dbReference type="Rhea" id="RHEA-COMP:11032"/>
        <dbReference type="ChEBI" id="CHEBI:29950"/>
        <dbReference type="ChEBI" id="CHEBI:57287"/>
        <dbReference type="ChEBI" id="CHEBI:57379"/>
        <dbReference type="ChEBI" id="CHEBI:74151"/>
        <dbReference type="EC" id="2.3.1.225"/>
    </reaction>
</comment>
<name>A0A8D8YVU6_9HEMI</name>
<dbReference type="AlphaFoldDB" id="A0A8D8YVU6"/>
<keyword evidence="2 7" id="KW-0808">Transferase</keyword>
<keyword evidence="5 7" id="KW-0472">Membrane</keyword>
<evidence type="ECO:0000256" key="4">
    <source>
        <dbReference type="ARBA" id="ARBA00022989"/>
    </source>
</evidence>
<reference evidence="9" key="1">
    <citation type="submission" date="2021-05" db="EMBL/GenBank/DDBJ databases">
        <authorList>
            <person name="Alioto T."/>
            <person name="Alioto T."/>
            <person name="Gomez Garrido J."/>
        </authorList>
    </citation>
    <scope>NUCLEOTIDE SEQUENCE</scope>
</reference>
<organism evidence="9">
    <name type="scientific">Cacopsylla melanoneura</name>
    <dbReference type="NCBI Taxonomy" id="428564"/>
    <lineage>
        <taxon>Eukaryota</taxon>
        <taxon>Metazoa</taxon>
        <taxon>Ecdysozoa</taxon>
        <taxon>Arthropoda</taxon>
        <taxon>Hexapoda</taxon>
        <taxon>Insecta</taxon>
        <taxon>Pterygota</taxon>
        <taxon>Neoptera</taxon>
        <taxon>Paraneoptera</taxon>
        <taxon>Hemiptera</taxon>
        <taxon>Sternorrhyncha</taxon>
        <taxon>Psylloidea</taxon>
        <taxon>Psyllidae</taxon>
        <taxon>Psyllinae</taxon>
        <taxon>Cacopsylla</taxon>
    </lineage>
</organism>
<sequence>MAKICSKHVKICKKKKMANIKFKSKRFFPRNIGDIMSFGFLVIIIPLVFWFEMSTVLPAFYPDFGFWQVYHIVVAIFLMVQIVSNFVYIILVDTSIYSVTLPAELKEGWWFCAPCESVAPPRSYHCHMCDVCILKRDHHCRFSACCIGHYNHRYFMLFLFYLTVATIYASYFNLFFILNYINFNWGLLLKVMFPLAFLVFGFDTSTNHVYLVIFIVVLVGSLVSLLLLIYHLTLIQYGCLTFEKNRKLKGYNLGLKANIEQVFGTRWHLVWLGPFIESPLPSNGAKWDMTMAEHVKFL</sequence>
<evidence type="ECO:0000256" key="2">
    <source>
        <dbReference type="ARBA" id="ARBA00022679"/>
    </source>
</evidence>
<dbReference type="PROSITE" id="PS50216">
    <property type="entry name" value="DHHC"/>
    <property type="match status" value="1"/>
</dbReference>
<dbReference type="GO" id="GO:0016020">
    <property type="term" value="C:membrane"/>
    <property type="evidence" value="ECO:0007669"/>
    <property type="project" value="UniProtKB-SubCell"/>
</dbReference>
<evidence type="ECO:0000256" key="6">
    <source>
        <dbReference type="ARBA" id="ARBA00023315"/>
    </source>
</evidence>